<reference evidence="8" key="1">
    <citation type="submission" date="2022-11" db="EMBL/GenBank/DDBJ databases">
        <title>Marilongibacter aestuarii gen. nov., sp. nov., isolated from tidal flat sediment.</title>
        <authorList>
            <person name="Jiayan W."/>
        </authorList>
    </citation>
    <scope>NUCLEOTIDE SEQUENCE</scope>
    <source>
        <strain evidence="8">Z1-6</strain>
    </source>
</reference>
<evidence type="ECO:0000256" key="4">
    <source>
        <dbReference type="ARBA" id="ARBA00023136"/>
    </source>
</evidence>
<accession>A0A9X3J5Q1</accession>
<dbReference type="SUPFAM" id="SSF48452">
    <property type="entry name" value="TPR-like"/>
    <property type="match status" value="1"/>
</dbReference>
<keyword evidence="3" id="KW-0732">Signal</keyword>
<evidence type="ECO:0000256" key="5">
    <source>
        <dbReference type="ARBA" id="ARBA00023237"/>
    </source>
</evidence>
<dbReference type="Pfam" id="PF14322">
    <property type="entry name" value="SusD-like_3"/>
    <property type="match status" value="1"/>
</dbReference>
<sequence>MKKFVYIFIVLFTLSWGCNDANFLDREPTNILIDDQIWGDNSLILSVVADLYDRIPEFQTISNWWNYADFDEGFGSAFGDYWRHKNSDWGYGEWAINWKDYYKLMREVNLFIQKADSELTDDLQTADKARFVAEGRFIRASIYFEMVKRMGGVPLILEPLTYDFGGDPSYLEYPRSKESEIYDFVINELEAIKNDLPNDVNVKGRATKGLVLAMQARAAIYAGSIAKYGATTPNVSLPGGEVGIPASMADGYYTKALSAAEELINSGTYALYNKKENLAENFTNLFLDKSGNTEVIFVKDYKLQSGKVQPFTVQNQPWSSAEDLEGGRLNPSLNLVQSFELLDNTFSTFETNTSEGDYVYYNSPKDIFAGRDARLEGTIIIPGSKFKGKELDIWAGYIDADGNITTGSTYGQRKHFPTEADPEIPVVGYDGPIDELEFSAQTGFYCRKFMDTATGSGQRGLNSEVWWVRYRLSEVYLNAAEAAFELGNTTKAADYLNVVRRRAGFTTDLTAADMSFDRIVHERKVELAFEGHILWDMKRWRLAHIVWNGESVELTNNPEKADEVSNRIFALWPYKYYAPESPNHGKYIFKEVLPRVVTNADRFRLGNYYSEINDETVNNNNLIIKNPNQN</sequence>
<gene>
    <name evidence="8" type="ORF">OU798_15705</name>
</gene>
<evidence type="ECO:0000256" key="2">
    <source>
        <dbReference type="ARBA" id="ARBA00006275"/>
    </source>
</evidence>
<keyword evidence="9" id="KW-1185">Reference proteome</keyword>
<comment type="similarity">
    <text evidence="2">Belongs to the SusD family.</text>
</comment>
<evidence type="ECO:0000256" key="3">
    <source>
        <dbReference type="ARBA" id="ARBA00022729"/>
    </source>
</evidence>
<evidence type="ECO:0000313" key="9">
    <source>
        <dbReference type="Proteomes" id="UP001145087"/>
    </source>
</evidence>
<evidence type="ECO:0000256" key="1">
    <source>
        <dbReference type="ARBA" id="ARBA00004442"/>
    </source>
</evidence>
<feature type="domain" description="SusD-like N-terminal" evidence="7">
    <location>
        <begin position="93"/>
        <end position="217"/>
    </location>
</feature>
<name>A0A9X3J5Q1_9BACT</name>
<dbReference type="AlphaFoldDB" id="A0A9X3J5Q1"/>
<evidence type="ECO:0000259" key="6">
    <source>
        <dbReference type="Pfam" id="PF07980"/>
    </source>
</evidence>
<keyword evidence="5" id="KW-0998">Cell outer membrane</keyword>
<dbReference type="RefSeq" id="WP_343334128.1">
    <property type="nucleotide sequence ID" value="NZ_JAPOHD010000029.1"/>
</dbReference>
<evidence type="ECO:0000313" key="8">
    <source>
        <dbReference type="EMBL" id="MCY1721799.1"/>
    </source>
</evidence>
<dbReference type="InterPro" id="IPR012944">
    <property type="entry name" value="SusD_RagB_dom"/>
</dbReference>
<protein>
    <submittedName>
        <fullName evidence="8">RagB/SusD family nutrient uptake outer membrane protein</fullName>
    </submittedName>
</protein>
<dbReference type="EMBL" id="JAPOHD010000029">
    <property type="protein sequence ID" value="MCY1721799.1"/>
    <property type="molecule type" value="Genomic_DNA"/>
</dbReference>
<dbReference type="GO" id="GO:0009279">
    <property type="term" value="C:cell outer membrane"/>
    <property type="evidence" value="ECO:0007669"/>
    <property type="project" value="UniProtKB-SubCell"/>
</dbReference>
<comment type="caution">
    <text evidence="8">The sequence shown here is derived from an EMBL/GenBank/DDBJ whole genome shotgun (WGS) entry which is preliminary data.</text>
</comment>
<organism evidence="8 9">
    <name type="scientific">Draconibacterium aestuarii</name>
    <dbReference type="NCBI Taxonomy" id="2998507"/>
    <lineage>
        <taxon>Bacteria</taxon>
        <taxon>Pseudomonadati</taxon>
        <taxon>Bacteroidota</taxon>
        <taxon>Bacteroidia</taxon>
        <taxon>Marinilabiliales</taxon>
        <taxon>Prolixibacteraceae</taxon>
        <taxon>Draconibacterium</taxon>
    </lineage>
</organism>
<keyword evidence="4" id="KW-0472">Membrane</keyword>
<comment type="subcellular location">
    <subcellularLocation>
        <location evidence="1">Cell outer membrane</location>
    </subcellularLocation>
</comment>
<proteinExistence type="inferred from homology"/>
<dbReference type="InterPro" id="IPR033985">
    <property type="entry name" value="SusD-like_N"/>
</dbReference>
<dbReference type="InterPro" id="IPR011990">
    <property type="entry name" value="TPR-like_helical_dom_sf"/>
</dbReference>
<dbReference type="Proteomes" id="UP001145087">
    <property type="component" value="Unassembled WGS sequence"/>
</dbReference>
<evidence type="ECO:0000259" key="7">
    <source>
        <dbReference type="Pfam" id="PF14322"/>
    </source>
</evidence>
<dbReference type="Gene3D" id="1.25.40.390">
    <property type="match status" value="1"/>
</dbReference>
<feature type="domain" description="RagB/SusD" evidence="6">
    <location>
        <begin position="293"/>
        <end position="627"/>
    </location>
</feature>
<dbReference type="Pfam" id="PF07980">
    <property type="entry name" value="SusD_RagB"/>
    <property type="match status" value="1"/>
</dbReference>